<protein>
    <recommendedName>
        <fullName evidence="2">Outer membrane protein beta-barrel domain-containing protein</fullName>
    </recommendedName>
</protein>
<accession>H1Q038</accession>
<keyword evidence="1" id="KW-1133">Transmembrane helix</keyword>
<proteinExistence type="predicted"/>
<gene>
    <name evidence="3" type="ORF">HMPREF9140_00276</name>
</gene>
<dbReference type="AlphaFoldDB" id="H1Q038"/>
<dbReference type="PATRIC" id="fig|883158.3.peg.285"/>
<dbReference type="RefSeq" id="WP_006951219.1">
    <property type="nucleotide sequence ID" value="NZ_JH594521.1"/>
</dbReference>
<sequence>MKEQWTKQLREKMQDYCPKAPDDMLANVKRELKKQTVLKRATIRRLTVLRAIAATLFAALAGATIYILKNTTPEITKPTANVPANTTTNHPQTLANQPETLHESFTKASRTKKELFQDDEQVIYKNHETYCPIGNESLQIETPKTEIAQAETSQIENQSPQSPEAVLEKHANTPTQNKKDRHLPVDNLPNIKAEQAYAPLSIDAYFTGAGTINQSALPPQYYASIFEPENELIAKSLLKTSTTIQHDQPVKLGLSVGYPISSHWTLHAGLSYTRLSARIYRSTILQTITTKQHLDYIGLPIALSYTLVSTRRARVYLAAGTELQKLVNGKTFSISSENDGDANKASETTKLTESQLQMSANISAGLSYIVIHPIAIYAEPGLSYYFNNDSPLQNYYKERPLNFNINFGVRINL</sequence>
<evidence type="ECO:0000256" key="1">
    <source>
        <dbReference type="SAM" id="Phobius"/>
    </source>
</evidence>
<dbReference type="Pfam" id="PF13568">
    <property type="entry name" value="OMP_b-brl_2"/>
    <property type="match status" value="1"/>
</dbReference>
<dbReference type="eggNOG" id="COG3147">
    <property type="taxonomic scope" value="Bacteria"/>
</dbReference>
<dbReference type="Proteomes" id="UP000016023">
    <property type="component" value="Unassembled WGS sequence"/>
</dbReference>
<name>H1Q038_9BACT</name>
<dbReference type="InterPro" id="IPR025665">
    <property type="entry name" value="Beta-barrel_OMP_2"/>
</dbReference>
<keyword evidence="1" id="KW-0472">Membrane</keyword>
<dbReference type="SUPFAM" id="SSF56925">
    <property type="entry name" value="OMPA-like"/>
    <property type="match status" value="1"/>
</dbReference>
<dbReference type="EMBL" id="AGWK01000008">
    <property type="protein sequence ID" value="EHO74370.1"/>
    <property type="molecule type" value="Genomic_DNA"/>
</dbReference>
<comment type="caution">
    <text evidence="3">The sequence shown here is derived from an EMBL/GenBank/DDBJ whole genome shotgun (WGS) entry which is preliminary data.</text>
</comment>
<dbReference type="HOGENOM" id="CLU_050662_0_0_10"/>
<organism evidence="3 4">
    <name type="scientific">Prevotella micans F0438</name>
    <dbReference type="NCBI Taxonomy" id="883158"/>
    <lineage>
        <taxon>Bacteria</taxon>
        <taxon>Pseudomonadati</taxon>
        <taxon>Bacteroidota</taxon>
        <taxon>Bacteroidia</taxon>
        <taxon>Bacteroidales</taxon>
        <taxon>Prevotellaceae</taxon>
        <taxon>Prevotella</taxon>
    </lineage>
</organism>
<feature type="transmembrane region" description="Helical" evidence="1">
    <location>
        <begin position="48"/>
        <end position="68"/>
    </location>
</feature>
<evidence type="ECO:0000313" key="3">
    <source>
        <dbReference type="EMBL" id="EHO74370.1"/>
    </source>
</evidence>
<evidence type="ECO:0000259" key="2">
    <source>
        <dbReference type="Pfam" id="PF13568"/>
    </source>
</evidence>
<feature type="domain" description="Outer membrane protein beta-barrel" evidence="2">
    <location>
        <begin position="251"/>
        <end position="369"/>
    </location>
</feature>
<keyword evidence="1" id="KW-0812">Transmembrane</keyword>
<keyword evidence="4" id="KW-1185">Reference proteome</keyword>
<dbReference type="InterPro" id="IPR011250">
    <property type="entry name" value="OMP/PagP_B-barrel"/>
</dbReference>
<reference evidence="3 4" key="1">
    <citation type="submission" date="2011-12" db="EMBL/GenBank/DDBJ databases">
        <title>The Genome Sequence of Prevotella micans F0438.</title>
        <authorList>
            <consortium name="The Broad Institute Genome Sequencing Platform"/>
            <person name="Earl A."/>
            <person name="Ward D."/>
            <person name="Feldgarden M."/>
            <person name="Gevers D."/>
            <person name="Izard J."/>
            <person name="Baranova O.V."/>
            <person name="Blanton J.M."/>
            <person name="Wade W.G."/>
            <person name="Dewhirst F.E."/>
            <person name="Young S.K."/>
            <person name="Zeng Q."/>
            <person name="Gargeya S."/>
            <person name="Fitzgerald M."/>
            <person name="Haas B."/>
            <person name="Abouelleil A."/>
            <person name="Alvarado L."/>
            <person name="Arachchi H.M."/>
            <person name="Berlin A."/>
            <person name="Chapman S.B."/>
            <person name="Gearin G."/>
            <person name="Goldberg J."/>
            <person name="Griggs A."/>
            <person name="Gujja S."/>
            <person name="Hansen M."/>
            <person name="Heiman D."/>
            <person name="Howarth C."/>
            <person name="Larimer J."/>
            <person name="Lui A."/>
            <person name="MacDonald P.J.P."/>
            <person name="McCowen C."/>
            <person name="Montmayeur A."/>
            <person name="Murphy C."/>
            <person name="Neiman D."/>
            <person name="Pearson M."/>
            <person name="Priest M."/>
            <person name="Roberts A."/>
            <person name="Saif S."/>
            <person name="Shea T."/>
            <person name="Sisk P."/>
            <person name="Stolte C."/>
            <person name="Sykes S."/>
            <person name="Wortman J."/>
            <person name="Nusbaum C."/>
            <person name="Birren B."/>
        </authorList>
    </citation>
    <scope>NUCLEOTIDE SEQUENCE [LARGE SCALE GENOMIC DNA]</scope>
    <source>
        <strain evidence="3 4">F0438</strain>
    </source>
</reference>
<evidence type="ECO:0000313" key="4">
    <source>
        <dbReference type="Proteomes" id="UP000016023"/>
    </source>
</evidence>
<dbReference type="STRING" id="883158.HMPREF9140_00276"/>